<dbReference type="AlphaFoldDB" id="A0A6M4MBL7"/>
<keyword evidence="2" id="KW-0472">Membrane</keyword>
<feature type="region of interest" description="Disordered" evidence="1">
    <location>
        <begin position="231"/>
        <end position="254"/>
    </location>
</feature>
<gene>
    <name evidence="3" type="ORF">CA267_007225</name>
</gene>
<dbReference type="KEGG" id="apel:CA267_007225"/>
<organism evidence="3 4">
    <name type="scientific">Alteromonas pelagimontana</name>
    <dbReference type="NCBI Taxonomy" id="1858656"/>
    <lineage>
        <taxon>Bacteria</taxon>
        <taxon>Pseudomonadati</taxon>
        <taxon>Pseudomonadota</taxon>
        <taxon>Gammaproteobacteria</taxon>
        <taxon>Alteromonadales</taxon>
        <taxon>Alteromonadaceae</taxon>
        <taxon>Alteromonas/Salinimonas group</taxon>
        <taxon>Alteromonas</taxon>
    </lineage>
</organism>
<keyword evidence="2" id="KW-0812">Transmembrane</keyword>
<protein>
    <submittedName>
        <fullName evidence="3">Cell envelope integrity protein TolA</fullName>
    </submittedName>
</protein>
<evidence type="ECO:0000313" key="4">
    <source>
        <dbReference type="Proteomes" id="UP000219285"/>
    </source>
</evidence>
<accession>A0A6M4MBL7</accession>
<dbReference type="EMBL" id="CP052766">
    <property type="protein sequence ID" value="QJR80581.1"/>
    <property type="molecule type" value="Genomic_DNA"/>
</dbReference>
<reference evidence="4" key="1">
    <citation type="submission" date="2014-12" db="EMBL/GenBank/DDBJ databases">
        <title>Complete genome sequence of a multi-drug resistant Klebsiella pneumoniae.</title>
        <authorList>
            <person name="Hua X."/>
            <person name="Chen Q."/>
            <person name="Li X."/>
            <person name="Feng Y."/>
            <person name="Ruan Z."/>
            <person name="Yu Y."/>
        </authorList>
    </citation>
    <scope>NUCLEOTIDE SEQUENCE [LARGE SCALE GENOMIC DNA]</scope>
    <source>
        <strain evidence="4">5.12</strain>
    </source>
</reference>
<proteinExistence type="predicted"/>
<feature type="compositionally biased region" description="Basic and acidic residues" evidence="1">
    <location>
        <begin position="80"/>
        <end position="97"/>
    </location>
</feature>
<reference evidence="3 4" key="2">
    <citation type="submission" date="2020-04" db="EMBL/GenBank/DDBJ databases">
        <title>Complete genome sequence of Alteromonas pelagimontana 5.12T.</title>
        <authorList>
            <person name="Sinha R.K."/>
            <person name="Krishnan K.P."/>
            <person name="Kurian J.P."/>
        </authorList>
    </citation>
    <scope>NUCLEOTIDE SEQUENCE [LARGE SCALE GENOMIC DNA]</scope>
    <source>
        <strain evidence="3 4">5.12</strain>
    </source>
</reference>
<dbReference type="Proteomes" id="UP000219285">
    <property type="component" value="Chromosome"/>
</dbReference>
<dbReference type="RefSeq" id="WP_075608112.1">
    <property type="nucleotide sequence ID" value="NZ_CP052766.1"/>
</dbReference>
<keyword evidence="2" id="KW-1133">Transmembrane helix</keyword>
<sequence length="254" mass="27956">MTSSIIAPVYAPERAVVMAKTHGRNNSGRWLWIISLLLHTGVVLIVIFSSFSRSPKTLYSPPIKAKLIIAAPPIAPSLSEEKSVLQERSPEEKKEEANPPTASAPAQPANITPAPATTSEVSDSFAPEHPVKPKLTTRQTLNNYFSQRQSAQIDALAEEATKNYHQQQKSPVITDSRKGSEKGKASDAPAPVNVNCSSTINKTVALFSQWTGGRLKCTPRNGEINKYIDARIKRYPQEKRLTDSPTEENRSERQ</sequence>
<evidence type="ECO:0000256" key="2">
    <source>
        <dbReference type="SAM" id="Phobius"/>
    </source>
</evidence>
<name>A0A6M4MBL7_9ALTE</name>
<feature type="transmembrane region" description="Helical" evidence="2">
    <location>
        <begin position="30"/>
        <end position="51"/>
    </location>
</feature>
<evidence type="ECO:0000256" key="1">
    <source>
        <dbReference type="SAM" id="MobiDB-lite"/>
    </source>
</evidence>
<feature type="compositionally biased region" description="Basic and acidic residues" evidence="1">
    <location>
        <begin position="175"/>
        <end position="185"/>
    </location>
</feature>
<feature type="region of interest" description="Disordered" evidence="1">
    <location>
        <begin position="80"/>
        <end position="135"/>
    </location>
</feature>
<keyword evidence="4" id="KW-1185">Reference proteome</keyword>
<evidence type="ECO:0000313" key="3">
    <source>
        <dbReference type="EMBL" id="QJR80581.1"/>
    </source>
</evidence>
<feature type="compositionally biased region" description="Polar residues" evidence="1">
    <location>
        <begin position="163"/>
        <end position="173"/>
    </location>
</feature>
<feature type="region of interest" description="Disordered" evidence="1">
    <location>
        <begin position="161"/>
        <end position="191"/>
    </location>
</feature>